<evidence type="ECO:0000313" key="3">
    <source>
        <dbReference type="Proteomes" id="UP001596026"/>
    </source>
</evidence>
<dbReference type="InterPro" id="IPR003812">
    <property type="entry name" value="Fido"/>
</dbReference>
<dbReference type="PANTHER" id="PTHR39426:SF1">
    <property type="entry name" value="HOMOLOGY TO DEATH-ON-CURING PROTEIN OF PHAGE P1"/>
    <property type="match status" value="1"/>
</dbReference>
<dbReference type="NCBIfam" id="TIGR01550">
    <property type="entry name" value="DOC_P1"/>
    <property type="match status" value="1"/>
</dbReference>
<evidence type="ECO:0000259" key="1">
    <source>
        <dbReference type="PROSITE" id="PS51459"/>
    </source>
</evidence>
<reference evidence="3" key="1">
    <citation type="journal article" date="2019" name="Int. J. Syst. Evol. Microbiol.">
        <title>The Global Catalogue of Microorganisms (GCM) 10K type strain sequencing project: providing services to taxonomists for standard genome sequencing and annotation.</title>
        <authorList>
            <consortium name="The Broad Institute Genomics Platform"/>
            <consortium name="The Broad Institute Genome Sequencing Center for Infectious Disease"/>
            <person name="Wu L."/>
            <person name="Ma J."/>
        </authorList>
    </citation>
    <scope>NUCLEOTIDE SEQUENCE [LARGE SCALE GENOMIC DNA]</scope>
    <source>
        <strain evidence="3">CGMCC 1.19061</strain>
    </source>
</reference>
<keyword evidence="3" id="KW-1185">Reference proteome</keyword>
<dbReference type="Proteomes" id="UP001596026">
    <property type="component" value="Unassembled WGS sequence"/>
</dbReference>
<dbReference type="PROSITE" id="PS51459">
    <property type="entry name" value="FIDO"/>
    <property type="match status" value="1"/>
</dbReference>
<comment type="caution">
    <text evidence="2">The sequence shown here is derived from an EMBL/GenBank/DDBJ whole genome shotgun (WGS) entry which is preliminary data.</text>
</comment>
<dbReference type="InterPro" id="IPR006440">
    <property type="entry name" value="Doc"/>
</dbReference>
<dbReference type="Pfam" id="PF02661">
    <property type="entry name" value="Fic"/>
    <property type="match status" value="1"/>
</dbReference>
<sequence length="141" mass="15959">MTLKMLTELNIISMNKMLISRQTPDEISGIRDPGALNMTIQQLNQEIFGRELYPTLEEKSALLIINLIKKHPFHNGNKRTAFMALTVLLGLNGYEIHMEKDEVIKLSVGIATCSNENFSNLKEHVVELIAARMVAKPNKRI</sequence>
<dbReference type="InterPro" id="IPR036597">
    <property type="entry name" value="Fido-like_dom_sf"/>
</dbReference>
<accession>A0ABV9M338</accession>
<dbReference type="PANTHER" id="PTHR39426">
    <property type="entry name" value="HOMOLOGY TO DEATH-ON-CURING PROTEIN OF PHAGE P1"/>
    <property type="match status" value="1"/>
</dbReference>
<proteinExistence type="predicted"/>
<organism evidence="2 3">
    <name type="scientific">Enterococcus eurekensis</name>
    <dbReference type="NCBI Taxonomy" id="1159753"/>
    <lineage>
        <taxon>Bacteria</taxon>
        <taxon>Bacillati</taxon>
        <taxon>Bacillota</taxon>
        <taxon>Bacilli</taxon>
        <taxon>Lactobacillales</taxon>
        <taxon>Enterococcaceae</taxon>
        <taxon>Enterococcus</taxon>
    </lineage>
</organism>
<gene>
    <name evidence="2" type="ORF">ACFO3L_06320</name>
</gene>
<dbReference type="InterPro" id="IPR053737">
    <property type="entry name" value="Type_II_TA_Toxin"/>
</dbReference>
<dbReference type="RefSeq" id="WP_379964970.1">
    <property type="nucleotide sequence ID" value="NZ_JBHSGT010000041.1"/>
</dbReference>
<feature type="domain" description="Fido" evidence="1">
    <location>
        <begin position="6"/>
        <end position="131"/>
    </location>
</feature>
<dbReference type="EMBL" id="JBHSGT010000041">
    <property type="protein sequence ID" value="MFC4710242.1"/>
    <property type="molecule type" value="Genomic_DNA"/>
</dbReference>
<evidence type="ECO:0000313" key="2">
    <source>
        <dbReference type="EMBL" id="MFC4710242.1"/>
    </source>
</evidence>
<name>A0ABV9M338_9ENTE</name>
<dbReference type="Gene3D" id="1.20.120.1870">
    <property type="entry name" value="Fic/DOC protein, Fido domain"/>
    <property type="match status" value="1"/>
</dbReference>
<dbReference type="SUPFAM" id="SSF140931">
    <property type="entry name" value="Fic-like"/>
    <property type="match status" value="1"/>
</dbReference>
<protein>
    <submittedName>
        <fullName evidence="2">Type II toxin-antitoxin system death-on-curing family toxin</fullName>
    </submittedName>
</protein>